<keyword evidence="3" id="KW-1185">Reference proteome</keyword>
<protein>
    <submittedName>
        <fullName evidence="2">Hemolytic domain-containing protein</fullName>
    </submittedName>
</protein>
<dbReference type="EMBL" id="SMFQ01000002">
    <property type="protein sequence ID" value="TCJ88238.1"/>
    <property type="molecule type" value="Genomic_DNA"/>
</dbReference>
<organism evidence="2 3">
    <name type="scientific">Cocleimonas flava</name>
    <dbReference type="NCBI Taxonomy" id="634765"/>
    <lineage>
        <taxon>Bacteria</taxon>
        <taxon>Pseudomonadati</taxon>
        <taxon>Pseudomonadota</taxon>
        <taxon>Gammaproteobacteria</taxon>
        <taxon>Thiotrichales</taxon>
        <taxon>Thiotrichaceae</taxon>
        <taxon>Cocleimonas</taxon>
    </lineage>
</organism>
<sequence length="113" mass="12743">MRRIFLSLITFYQRYISPHKNFSCAYGLLHQNGSCSSRVYSIIQNSPPSNLLPEISAQFKACKNAHLHLTAEKKKEEAENTEGTDKKKSTKNNDHYLCIGGECGIWACLGIFS</sequence>
<proteinExistence type="predicted"/>
<dbReference type="InterPro" id="IPR002696">
    <property type="entry name" value="Membr_insert_effic_factor_YidD"/>
</dbReference>
<evidence type="ECO:0000313" key="2">
    <source>
        <dbReference type="EMBL" id="TCJ88238.1"/>
    </source>
</evidence>
<feature type="region of interest" description="Disordered" evidence="1">
    <location>
        <begin position="71"/>
        <end position="93"/>
    </location>
</feature>
<gene>
    <name evidence="2" type="ORF">EV695_0078</name>
</gene>
<evidence type="ECO:0000256" key="1">
    <source>
        <dbReference type="SAM" id="MobiDB-lite"/>
    </source>
</evidence>
<dbReference type="NCBIfam" id="TIGR00278">
    <property type="entry name" value="membrane protein insertion efficiency factor YidD"/>
    <property type="match status" value="1"/>
</dbReference>
<dbReference type="Proteomes" id="UP000294887">
    <property type="component" value="Unassembled WGS sequence"/>
</dbReference>
<dbReference type="OrthoDB" id="6629784at2"/>
<comment type="caution">
    <text evidence="2">The sequence shown here is derived from an EMBL/GenBank/DDBJ whole genome shotgun (WGS) entry which is preliminary data.</text>
</comment>
<name>A0A4R1F8S0_9GAMM</name>
<evidence type="ECO:0000313" key="3">
    <source>
        <dbReference type="Proteomes" id="UP000294887"/>
    </source>
</evidence>
<reference evidence="2 3" key="1">
    <citation type="submission" date="2019-03" db="EMBL/GenBank/DDBJ databases">
        <title>Genomic Encyclopedia of Type Strains, Phase IV (KMG-IV): sequencing the most valuable type-strain genomes for metagenomic binning, comparative biology and taxonomic classification.</title>
        <authorList>
            <person name="Goeker M."/>
        </authorList>
    </citation>
    <scope>NUCLEOTIDE SEQUENCE [LARGE SCALE GENOMIC DNA]</scope>
    <source>
        <strain evidence="2 3">DSM 24830</strain>
    </source>
</reference>
<accession>A0A4R1F8S0</accession>
<dbReference type="AlphaFoldDB" id="A0A4R1F8S0"/>
<dbReference type="RefSeq" id="WP_131903951.1">
    <property type="nucleotide sequence ID" value="NZ_BAAAFU010000008.1"/>
</dbReference>